<feature type="domain" description="Cytochrome b561 bacterial/Ni-hydrogenase" evidence="14">
    <location>
        <begin position="13"/>
        <end position="177"/>
    </location>
</feature>
<keyword evidence="16" id="KW-1185">Reference proteome</keyword>
<evidence type="ECO:0000256" key="11">
    <source>
        <dbReference type="ARBA" id="ARBA00023136"/>
    </source>
</evidence>
<dbReference type="SUPFAM" id="SSF81342">
    <property type="entry name" value="Transmembrane di-heme cytochromes"/>
    <property type="match status" value="1"/>
</dbReference>
<dbReference type="PANTHER" id="PTHR30529">
    <property type="entry name" value="CYTOCHROME B561"/>
    <property type="match status" value="1"/>
</dbReference>
<proteinExistence type="inferred from homology"/>
<evidence type="ECO:0000256" key="4">
    <source>
        <dbReference type="ARBA" id="ARBA00022475"/>
    </source>
</evidence>
<evidence type="ECO:0000256" key="1">
    <source>
        <dbReference type="ARBA" id="ARBA00001970"/>
    </source>
</evidence>
<evidence type="ECO:0000256" key="3">
    <source>
        <dbReference type="ARBA" id="ARBA00022448"/>
    </source>
</evidence>
<gene>
    <name evidence="15" type="ORF">ACFQ21_01170</name>
</gene>
<evidence type="ECO:0000256" key="5">
    <source>
        <dbReference type="ARBA" id="ARBA00022617"/>
    </source>
</evidence>
<keyword evidence="5" id="KW-0349">Heme</keyword>
<evidence type="ECO:0000256" key="9">
    <source>
        <dbReference type="ARBA" id="ARBA00022989"/>
    </source>
</evidence>
<keyword evidence="8" id="KW-0249">Electron transport</keyword>
<organism evidence="15 16">
    <name type="scientific">Ohtaekwangia kribbensis</name>
    <dbReference type="NCBI Taxonomy" id="688913"/>
    <lineage>
        <taxon>Bacteria</taxon>
        <taxon>Pseudomonadati</taxon>
        <taxon>Bacteroidota</taxon>
        <taxon>Cytophagia</taxon>
        <taxon>Cytophagales</taxon>
        <taxon>Fulvivirgaceae</taxon>
        <taxon>Ohtaekwangia</taxon>
    </lineage>
</organism>
<evidence type="ECO:0000256" key="10">
    <source>
        <dbReference type="ARBA" id="ARBA00023004"/>
    </source>
</evidence>
<comment type="subcellular location">
    <subcellularLocation>
        <location evidence="2">Cell membrane</location>
        <topology evidence="2">Multi-pass membrane protein</topology>
    </subcellularLocation>
</comment>
<feature type="transmembrane region" description="Helical" evidence="13">
    <location>
        <begin position="20"/>
        <end position="39"/>
    </location>
</feature>
<keyword evidence="7" id="KW-0479">Metal-binding</keyword>
<evidence type="ECO:0000259" key="14">
    <source>
        <dbReference type="Pfam" id="PF01292"/>
    </source>
</evidence>
<dbReference type="Proteomes" id="UP001597112">
    <property type="component" value="Unassembled WGS sequence"/>
</dbReference>
<evidence type="ECO:0000313" key="15">
    <source>
        <dbReference type="EMBL" id="MFD0997887.1"/>
    </source>
</evidence>
<dbReference type="RefSeq" id="WP_377573622.1">
    <property type="nucleotide sequence ID" value="NZ_JBHTKA010000001.1"/>
</dbReference>
<name>A0ABW3JYM8_9BACT</name>
<keyword evidence="3" id="KW-0813">Transport</keyword>
<keyword evidence="9 13" id="KW-1133">Transmembrane helix</keyword>
<evidence type="ECO:0000256" key="6">
    <source>
        <dbReference type="ARBA" id="ARBA00022692"/>
    </source>
</evidence>
<keyword evidence="6 13" id="KW-0812">Transmembrane</keyword>
<dbReference type="InterPro" id="IPR011577">
    <property type="entry name" value="Cyt_b561_bac/Ni-Hgenase"/>
</dbReference>
<comment type="cofactor">
    <cofactor evidence="1">
        <name>heme b</name>
        <dbReference type="ChEBI" id="CHEBI:60344"/>
    </cofactor>
</comment>
<dbReference type="Pfam" id="PF01292">
    <property type="entry name" value="Ni_hydr_CYTB"/>
    <property type="match status" value="1"/>
</dbReference>
<keyword evidence="10" id="KW-0408">Iron</keyword>
<feature type="transmembrane region" description="Helical" evidence="13">
    <location>
        <begin position="145"/>
        <end position="166"/>
    </location>
</feature>
<sequence>MKTIVKNNLLEKYSKGIIIIHWLSFLLIILLIPLGYVMADLNPGTARLTLLKAHMVIGILVFALTLVRVWFFFNHKRPSRLETGNLLHNKLVVWMENSFYYVLILLCISGIVTITTGNLGGALLSSDASLLPESVDVPALRAHKALVVLLIFLLIGHICGVINHYVKNKENTLRRIL</sequence>
<keyword evidence="4" id="KW-1003">Cell membrane</keyword>
<dbReference type="InterPro" id="IPR016174">
    <property type="entry name" value="Di-haem_cyt_TM"/>
</dbReference>
<feature type="transmembrane region" description="Helical" evidence="13">
    <location>
        <begin position="99"/>
        <end position="125"/>
    </location>
</feature>
<dbReference type="InterPro" id="IPR052168">
    <property type="entry name" value="Cytochrome_b561_oxidase"/>
</dbReference>
<dbReference type="EMBL" id="JBHTKA010000001">
    <property type="protein sequence ID" value="MFD0997887.1"/>
    <property type="molecule type" value="Genomic_DNA"/>
</dbReference>
<feature type="transmembrane region" description="Helical" evidence="13">
    <location>
        <begin position="51"/>
        <end position="73"/>
    </location>
</feature>
<evidence type="ECO:0000256" key="13">
    <source>
        <dbReference type="SAM" id="Phobius"/>
    </source>
</evidence>
<protein>
    <submittedName>
        <fullName evidence="15">Cytochrome b</fullName>
    </submittedName>
</protein>
<dbReference type="Gene3D" id="1.20.950.20">
    <property type="entry name" value="Transmembrane di-heme cytochromes, Chain C"/>
    <property type="match status" value="1"/>
</dbReference>
<evidence type="ECO:0000256" key="8">
    <source>
        <dbReference type="ARBA" id="ARBA00022982"/>
    </source>
</evidence>
<accession>A0ABW3JYM8</accession>
<evidence type="ECO:0000256" key="2">
    <source>
        <dbReference type="ARBA" id="ARBA00004651"/>
    </source>
</evidence>
<evidence type="ECO:0000256" key="12">
    <source>
        <dbReference type="ARBA" id="ARBA00037975"/>
    </source>
</evidence>
<comment type="similarity">
    <text evidence="12">Belongs to the cytochrome b561 family.</text>
</comment>
<evidence type="ECO:0000256" key="7">
    <source>
        <dbReference type="ARBA" id="ARBA00022723"/>
    </source>
</evidence>
<comment type="caution">
    <text evidence="15">The sequence shown here is derived from an EMBL/GenBank/DDBJ whole genome shotgun (WGS) entry which is preliminary data.</text>
</comment>
<dbReference type="PANTHER" id="PTHR30529:SF7">
    <property type="entry name" value="CYTOCHROME B561 BACTERIAL_NI-HYDROGENASE DOMAIN-CONTAINING PROTEIN"/>
    <property type="match status" value="1"/>
</dbReference>
<keyword evidence="11 13" id="KW-0472">Membrane</keyword>
<evidence type="ECO:0000313" key="16">
    <source>
        <dbReference type="Proteomes" id="UP001597112"/>
    </source>
</evidence>
<reference evidence="16" key="1">
    <citation type="journal article" date="2019" name="Int. J. Syst. Evol. Microbiol.">
        <title>The Global Catalogue of Microorganisms (GCM) 10K type strain sequencing project: providing services to taxonomists for standard genome sequencing and annotation.</title>
        <authorList>
            <consortium name="The Broad Institute Genomics Platform"/>
            <consortium name="The Broad Institute Genome Sequencing Center for Infectious Disease"/>
            <person name="Wu L."/>
            <person name="Ma J."/>
        </authorList>
    </citation>
    <scope>NUCLEOTIDE SEQUENCE [LARGE SCALE GENOMIC DNA]</scope>
    <source>
        <strain evidence="16">CCUG 58938</strain>
    </source>
</reference>